<name>A0A9J6R913_9BACI</name>
<dbReference type="PANTHER" id="PTHR44196">
    <property type="entry name" value="DEHYDROGENASE/REDUCTASE SDR FAMILY MEMBER 7B"/>
    <property type="match status" value="1"/>
</dbReference>
<dbReference type="GO" id="GO:0016020">
    <property type="term" value="C:membrane"/>
    <property type="evidence" value="ECO:0007669"/>
    <property type="project" value="TreeGrafter"/>
</dbReference>
<protein>
    <submittedName>
        <fullName evidence="4">SDR family oxidoreductase</fullName>
    </submittedName>
</protein>
<evidence type="ECO:0000256" key="3">
    <source>
        <dbReference type="RuleBase" id="RU000363"/>
    </source>
</evidence>
<dbReference type="InterPro" id="IPR002347">
    <property type="entry name" value="SDR_fam"/>
</dbReference>
<comment type="caution">
    <text evidence="4">The sequence shown here is derived from an EMBL/GenBank/DDBJ whole genome shotgun (WGS) entry which is preliminary data.</text>
</comment>
<accession>A0A9J6R913</accession>
<dbReference type="GO" id="GO:0016491">
    <property type="term" value="F:oxidoreductase activity"/>
    <property type="evidence" value="ECO:0007669"/>
    <property type="project" value="UniProtKB-KW"/>
</dbReference>
<dbReference type="PRINTS" id="PR00080">
    <property type="entry name" value="SDRFAMILY"/>
</dbReference>
<dbReference type="PANTHER" id="PTHR44196:SF1">
    <property type="entry name" value="DEHYDROGENASE_REDUCTASE SDR FAMILY MEMBER 7B"/>
    <property type="match status" value="1"/>
</dbReference>
<evidence type="ECO:0000313" key="4">
    <source>
        <dbReference type="EMBL" id="MCZ0701803.1"/>
    </source>
</evidence>
<evidence type="ECO:0000256" key="2">
    <source>
        <dbReference type="ARBA" id="ARBA00023002"/>
    </source>
</evidence>
<keyword evidence="2" id="KW-0560">Oxidoreductase</keyword>
<sequence>MRNFKGKTIIVTGATSGIGEKTCEQLIKHKAQVIMIARSTEKLKKMQEKLFNLYQRSSEFYTVDLSNQSEWKQTLEEIMKKHQSIDGIINNAGFGIFDHAVTMTSEDIEKMFQVNVFAIMEATKALLPYFMKQKHGHIINIASFAGKIATSKSSIYSATKHAVLGYTNAVRSEVKPYGVYVTSVNLGPVRTAFFQTADPSGAYQKAVSRYMLDPESVAKHIIKNLFKPKREINLPKWMEFGSRMYAMAPGIAEKLMSGSLNKK</sequence>
<evidence type="ECO:0000313" key="5">
    <source>
        <dbReference type="Proteomes" id="UP001084197"/>
    </source>
</evidence>
<proteinExistence type="inferred from homology"/>
<reference evidence="4" key="1">
    <citation type="submission" date="2022-11" db="EMBL/GenBank/DDBJ databases">
        <title>WGS of Natronobacillus azotifigens 24KS-1, an anaerobic diazotrophic haloalkaliphile from soda-rich habitats.</title>
        <authorList>
            <person name="Sorokin D.Y."/>
            <person name="Merkel A.Y."/>
        </authorList>
    </citation>
    <scope>NUCLEOTIDE SEQUENCE</scope>
    <source>
        <strain evidence="4">24KS-1</strain>
    </source>
</reference>
<dbReference type="Gene3D" id="3.40.50.720">
    <property type="entry name" value="NAD(P)-binding Rossmann-like Domain"/>
    <property type="match status" value="1"/>
</dbReference>
<dbReference type="PROSITE" id="PS00061">
    <property type="entry name" value="ADH_SHORT"/>
    <property type="match status" value="1"/>
</dbReference>
<keyword evidence="5" id="KW-1185">Reference proteome</keyword>
<gene>
    <name evidence="4" type="ORF">OWO01_01085</name>
</gene>
<evidence type="ECO:0000256" key="1">
    <source>
        <dbReference type="ARBA" id="ARBA00006484"/>
    </source>
</evidence>
<dbReference type="InterPro" id="IPR020904">
    <property type="entry name" value="Sc_DH/Rdtase_CS"/>
</dbReference>
<dbReference type="RefSeq" id="WP_268778574.1">
    <property type="nucleotide sequence ID" value="NZ_JAPRAT010000002.1"/>
</dbReference>
<dbReference type="AlphaFoldDB" id="A0A9J6R913"/>
<dbReference type="Pfam" id="PF00106">
    <property type="entry name" value="adh_short"/>
    <property type="match status" value="1"/>
</dbReference>
<dbReference type="PIRSF" id="PIRSF000126">
    <property type="entry name" value="11-beta-HSD1"/>
    <property type="match status" value="1"/>
</dbReference>
<comment type="similarity">
    <text evidence="1 3">Belongs to the short-chain dehydrogenases/reductases (SDR) family.</text>
</comment>
<dbReference type="InterPro" id="IPR036291">
    <property type="entry name" value="NAD(P)-bd_dom_sf"/>
</dbReference>
<dbReference type="Proteomes" id="UP001084197">
    <property type="component" value="Unassembled WGS sequence"/>
</dbReference>
<dbReference type="EMBL" id="JAPRAT010000002">
    <property type="protein sequence ID" value="MCZ0701803.1"/>
    <property type="molecule type" value="Genomic_DNA"/>
</dbReference>
<dbReference type="SUPFAM" id="SSF51735">
    <property type="entry name" value="NAD(P)-binding Rossmann-fold domains"/>
    <property type="match status" value="1"/>
</dbReference>
<organism evidence="4 5">
    <name type="scientific">Natronobacillus azotifigens</name>
    <dbReference type="NCBI Taxonomy" id="472978"/>
    <lineage>
        <taxon>Bacteria</taxon>
        <taxon>Bacillati</taxon>
        <taxon>Bacillota</taxon>
        <taxon>Bacilli</taxon>
        <taxon>Bacillales</taxon>
        <taxon>Bacillaceae</taxon>
        <taxon>Natronobacillus</taxon>
    </lineage>
</organism>
<dbReference type="PRINTS" id="PR00081">
    <property type="entry name" value="GDHRDH"/>
</dbReference>